<feature type="region of interest" description="Disordered" evidence="1">
    <location>
        <begin position="1"/>
        <end position="21"/>
    </location>
</feature>
<keyword evidence="3" id="KW-1185">Reference proteome</keyword>
<name>A0A2I1FVH6_9GLOM</name>
<evidence type="ECO:0000256" key="1">
    <source>
        <dbReference type="SAM" id="MobiDB-lite"/>
    </source>
</evidence>
<gene>
    <name evidence="2" type="ORF">RhiirA4_510189</name>
</gene>
<accession>A0A2I1FVH6</accession>
<evidence type="ECO:0000313" key="2">
    <source>
        <dbReference type="EMBL" id="PKY38370.1"/>
    </source>
</evidence>
<comment type="caution">
    <text evidence="2">The sequence shown here is derived from an EMBL/GenBank/DDBJ whole genome shotgun (WGS) entry which is preliminary data.</text>
</comment>
<proteinExistence type="predicted"/>
<dbReference type="VEuPathDB" id="FungiDB:RhiirA1_464683"/>
<dbReference type="Proteomes" id="UP000234323">
    <property type="component" value="Unassembled WGS sequence"/>
</dbReference>
<dbReference type="VEuPathDB" id="FungiDB:FUN_021003"/>
<evidence type="ECO:0008006" key="4">
    <source>
        <dbReference type="Google" id="ProtNLM"/>
    </source>
</evidence>
<protein>
    <recommendedName>
        <fullName evidence="4">BAH domain-containing protein</fullName>
    </recommendedName>
</protein>
<organism evidence="2 3">
    <name type="scientific">Rhizophagus irregularis</name>
    <dbReference type="NCBI Taxonomy" id="588596"/>
    <lineage>
        <taxon>Eukaryota</taxon>
        <taxon>Fungi</taxon>
        <taxon>Fungi incertae sedis</taxon>
        <taxon>Mucoromycota</taxon>
        <taxon>Glomeromycotina</taxon>
        <taxon>Glomeromycetes</taxon>
        <taxon>Glomerales</taxon>
        <taxon>Glomeraceae</taxon>
        <taxon>Rhizophagus</taxon>
    </lineage>
</organism>
<dbReference type="AlphaFoldDB" id="A0A2I1FVH6"/>
<evidence type="ECO:0000313" key="3">
    <source>
        <dbReference type="Proteomes" id="UP000234323"/>
    </source>
</evidence>
<dbReference type="VEuPathDB" id="FungiDB:RhiirFUN_005218"/>
<reference evidence="2 3" key="1">
    <citation type="submission" date="2015-10" db="EMBL/GenBank/DDBJ databases">
        <title>Genome analyses suggest a sexual origin of heterokaryosis in a supposedly ancient asexual fungus.</title>
        <authorList>
            <person name="Ropars J."/>
            <person name="Sedzielewska K."/>
            <person name="Noel J."/>
            <person name="Charron P."/>
            <person name="Farinelli L."/>
            <person name="Marton T."/>
            <person name="Kruger M."/>
            <person name="Pelin A."/>
            <person name="Brachmann A."/>
            <person name="Corradi N."/>
        </authorList>
    </citation>
    <scope>NUCLEOTIDE SEQUENCE [LARGE SCALE GENOMIC DNA]</scope>
    <source>
        <strain evidence="2 3">A4</strain>
    </source>
</reference>
<sequence length="852" mass="99408">MATTRNDGSTEMDIYDDEDEEMTTTINIENEEISEDELESEYERIMMEFNENDEDENERGGDSDEEVIIDQPDEEVIVDQPLSSEQLSYSSGDNMYFGPGQEVTKNKELWHGDIWKESASIQRIKRCKKIRPYIGDCAKDDRLIIKIQRIIRFEELPGNLQSNNRKERSQDNEVWFLDREMEDAVMNVELHAIKLRDVKYSYQHPSEFAPLDEPETHLPIYKLFIDLYYDDFGTFRNVYHSLGGVYVQIGNMLFTERNRLKNYFVLGFVPFSGSFDEFIKPFITEMKVLERGKILNIQGNECVVIASLGDTTADLPQGNDMAGVKRHSANRGCRTCNVTKKSLTSNDLDLHLISHYHYLSDKQFKEISEASTITERKAIASEFGLQLYPPLLDQLKRERHLQSPQDVYHLTAGKALRLFKITIEALSPEGKSEFIRNWKYFEYPKTWRKLPNPISHIDSFMMSDCLELTMMIPFILNRFLRNTHFKNLELALFQRRTGVTRSDLAVKLWLKCWVVMAKTMAMVFKDSFTKEEYSELRECLRNERVLLSQAFKDFENLPNLHTNFHLLLHAKNYATLLNTNAGTKEMIHRIFKNIVPRTNLKNVSLDLLKHYTTLFAIRHLLDGGIDLRLSTSNGGFMNLPKHLRRLMSNWFITKDNVDIKNDAEEVCKVCSPDDRISNILLKKRVLRRNVEMPLLVNINEELKLAYEDFGDNSAIPNSMPLFFEYASFIFENERDNTILRRLRIGDVVSINIENGGNFAIIRAIFCHQKDNLRFAFVVVDWFEETNRTILGCPVYRLQMTNANLRRVFSICLVNAINVMHFVHNCRGEECIDGDHNSRNDLYIRNLYFFKAV</sequence>
<dbReference type="EMBL" id="LLXI01000026">
    <property type="protein sequence ID" value="PKY38370.1"/>
    <property type="molecule type" value="Genomic_DNA"/>
</dbReference>